<feature type="non-terminal residue" evidence="3">
    <location>
        <position position="51"/>
    </location>
</feature>
<evidence type="ECO:0000313" key="4">
    <source>
        <dbReference type="Proteomes" id="UP000296049"/>
    </source>
</evidence>
<name>R0KUU3_ANAPL</name>
<feature type="domain" description="Peptidase S1" evidence="2">
    <location>
        <begin position="9"/>
        <end position="51"/>
    </location>
</feature>
<dbReference type="PANTHER" id="PTHR24271">
    <property type="entry name" value="KALLIKREIN-RELATED"/>
    <property type="match status" value="1"/>
</dbReference>
<accession>R0KUU3</accession>
<evidence type="ECO:0000256" key="1">
    <source>
        <dbReference type="ARBA" id="ARBA00023157"/>
    </source>
</evidence>
<dbReference type="Pfam" id="PF00089">
    <property type="entry name" value="Trypsin"/>
    <property type="match status" value="1"/>
</dbReference>
<dbReference type="InterPro" id="IPR018114">
    <property type="entry name" value="TRYPSIN_HIS"/>
</dbReference>
<dbReference type="GO" id="GO:0006508">
    <property type="term" value="P:proteolysis"/>
    <property type="evidence" value="ECO:0007669"/>
    <property type="project" value="InterPro"/>
</dbReference>
<protein>
    <submittedName>
        <fullName evidence="3">Granzyme K</fullName>
    </submittedName>
</protein>
<reference evidence="4" key="1">
    <citation type="journal article" date="2013" name="Nat. Genet.">
        <title>The duck genome and transcriptome provide insight into an avian influenza virus reservoir species.</title>
        <authorList>
            <person name="Huang Y."/>
            <person name="Li Y."/>
            <person name="Burt D.W."/>
            <person name="Chen H."/>
            <person name="Zhang Y."/>
            <person name="Qian W."/>
            <person name="Kim H."/>
            <person name="Gan S."/>
            <person name="Zhao Y."/>
            <person name="Li J."/>
            <person name="Yi K."/>
            <person name="Feng H."/>
            <person name="Zhu P."/>
            <person name="Li B."/>
            <person name="Liu Q."/>
            <person name="Fairley S."/>
            <person name="Magor K.E."/>
            <person name="Du Z."/>
            <person name="Hu X."/>
            <person name="Goodman L."/>
            <person name="Tafer H."/>
            <person name="Vignal A."/>
            <person name="Lee T."/>
            <person name="Kim K.W."/>
            <person name="Sheng Z."/>
            <person name="An Y."/>
            <person name="Searle S."/>
            <person name="Herrero J."/>
            <person name="Groenen M.A."/>
            <person name="Crooijmans R.P."/>
            <person name="Faraut T."/>
            <person name="Cai Q."/>
            <person name="Webster R.G."/>
            <person name="Aldridge J.R."/>
            <person name="Warren W.C."/>
            <person name="Bartschat S."/>
            <person name="Kehr S."/>
            <person name="Marz M."/>
            <person name="Stadler P.F."/>
            <person name="Smith J."/>
            <person name="Kraus R.H."/>
            <person name="Zhao Y."/>
            <person name="Ren L."/>
            <person name="Fei J."/>
            <person name="Morisson M."/>
            <person name="Kaiser P."/>
            <person name="Griffin D.K."/>
            <person name="Rao M."/>
            <person name="Pitel F."/>
            <person name="Wang J."/>
            <person name="Li N."/>
        </authorList>
    </citation>
    <scope>NUCLEOTIDE SEQUENCE [LARGE SCALE GENOMIC DNA]</scope>
</reference>
<dbReference type="SUPFAM" id="SSF50494">
    <property type="entry name" value="Trypsin-like serine proteases"/>
    <property type="match status" value="1"/>
</dbReference>
<organism evidence="3 4">
    <name type="scientific">Anas platyrhynchos</name>
    <name type="common">Mallard</name>
    <name type="synonym">Anas boschas</name>
    <dbReference type="NCBI Taxonomy" id="8839"/>
    <lineage>
        <taxon>Eukaryota</taxon>
        <taxon>Metazoa</taxon>
        <taxon>Chordata</taxon>
        <taxon>Craniata</taxon>
        <taxon>Vertebrata</taxon>
        <taxon>Euteleostomi</taxon>
        <taxon>Archelosauria</taxon>
        <taxon>Archosauria</taxon>
        <taxon>Dinosauria</taxon>
        <taxon>Saurischia</taxon>
        <taxon>Theropoda</taxon>
        <taxon>Coelurosauria</taxon>
        <taxon>Aves</taxon>
        <taxon>Neognathae</taxon>
        <taxon>Galloanserae</taxon>
        <taxon>Anseriformes</taxon>
        <taxon>Anatidae</taxon>
        <taxon>Anatinae</taxon>
        <taxon>Anas</taxon>
    </lineage>
</organism>
<keyword evidence="4" id="KW-1185">Reference proteome</keyword>
<proteinExistence type="predicted"/>
<dbReference type="GO" id="GO:0004252">
    <property type="term" value="F:serine-type endopeptidase activity"/>
    <property type="evidence" value="ECO:0007669"/>
    <property type="project" value="InterPro"/>
</dbReference>
<keyword evidence="1" id="KW-1015">Disulfide bond</keyword>
<dbReference type="Gene3D" id="2.40.10.10">
    <property type="entry name" value="Trypsin-like serine proteases"/>
    <property type="match status" value="1"/>
</dbReference>
<dbReference type="Proteomes" id="UP000296049">
    <property type="component" value="Unassembled WGS sequence"/>
</dbReference>
<gene>
    <name evidence="3" type="ORF">Anapl_18454</name>
</gene>
<sequence>LFLGLCVEIIGGAEVKPHSRPFMALIIREKTEVICGGALIKPNWVLTAAHC</sequence>
<dbReference type="InterPro" id="IPR043504">
    <property type="entry name" value="Peptidase_S1_PA_chymotrypsin"/>
</dbReference>
<evidence type="ECO:0000313" key="3">
    <source>
        <dbReference type="EMBL" id="EOA92879.1"/>
    </source>
</evidence>
<dbReference type="InterPro" id="IPR009003">
    <property type="entry name" value="Peptidase_S1_PA"/>
</dbReference>
<dbReference type="AlphaFoldDB" id="R0KUU3"/>
<dbReference type="InterPro" id="IPR001254">
    <property type="entry name" value="Trypsin_dom"/>
</dbReference>
<dbReference type="PROSITE" id="PS00134">
    <property type="entry name" value="TRYPSIN_HIS"/>
    <property type="match status" value="1"/>
</dbReference>
<dbReference type="PANTHER" id="PTHR24271:SF69">
    <property type="entry name" value="GRANZYME A"/>
    <property type="match status" value="1"/>
</dbReference>
<evidence type="ECO:0000259" key="2">
    <source>
        <dbReference type="Pfam" id="PF00089"/>
    </source>
</evidence>
<dbReference type="EMBL" id="KB756082">
    <property type="protein sequence ID" value="EOA92879.1"/>
    <property type="molecule type" value="Genomic_DNA"/>
</dbReference>
<feature type="non-terminal residue" evidence="3">
    <location>
        <position position="1"/>
    </location>
</feature>